<gene>
    <name evidence="7" type="ORF">CB0940_00781</name>
    <name evidence="8" type="ORF">RHO25_000814</name>
</gene>
<dbReference type="GO" id="GO:0016226">
    <property type="term" value="P:iron-sulfur cluster assembly"/>
    <property type="evidence" value="ECO:0007669"/>
    <property type="project" value="InterPro"/>
</dbReference>
<dbReference type="FunFam" id="3.40.50.300:FF:001278">
    <property type="entry name" value="Iron-sulfur cluster carrier protein"/>
    <property type="match status" value="1"/>
</dbReference>
<dbReference type="SUPFAM" id="SSF52540">
    <property type="entry name" value="P-loop containing nucleoside triphosphate hydrolases"/>
    <property type="match status" value="1"/>
</dbReference>
<dbReference type="GO" id="GO:0032981">
    <property type="term" value="P:mitochondrial respiratory chain complex I assembly"/>
    <property type="evidence" value="ECO:0007669"/>
    <property type="project" value="TreeGrafter"/>
</dbReference>
<dbReference type="InterPro" id="IPR027417">
    <property type="entry name" value="P-loop_NTPase"/>
</dbReference>
<evidence type="ECO:0000256" key="4">
    <source>
        <dbReference type="ARBA" id="ARBA00023004"/>
    </source>
</evidence>
<evidence type="ECO:0000313" key="8">
    <source>
        <dbReference type="EMBL" id="WPA96208.1"/>
    </source>
</evidence>
<dbReference type="EMBL" id="CP134184">
    <property type="protein sequence ID" value="WPA96208.1"/>
    <property type="molecule type" value="Genomic_DNA"/>
</dbReference>
<dbReference type="Gene3D" id="3.40.50.300">
    <property type="entry name" value="P-loop containing nucleotide triphosphate hydrolases"/>
    <property type="match status" value="1"/>
</dbReference>
<dbReference type="InterPro" id="IPR044304">
    <property type="entry name" value="NUBPL-like"/>
</dbReference>
<keyword evidence="4" id="KW-0408">Iron</keyword>
<dbReference type="Proteomes" id="UP001302367">
    <property type="component" value="Chromosome 1"/>
</dbReference>
<evidence type="ECO:0000313" key="9">
    <source>
        <dbReference type="Proteomes" id="UP000230605"/>
    </source>
</evidence>
<dbReference type="GO" id="GO:0046872">
    <property type="term" value="F:metal ion binding"/>
    <property type="evidence" value="ECO:0007669"/>
    <property type="project" value="UniProtKB-KW"/>
</dbReference>
<dbReference type="HAMAP" id="MF_02040">
    <property type="entry name" value="Mrp_NBP35"/>
    <property type="match status" value="1"/>
</dbReference>
<dbReference type="PANTHER" id="PTHR42961:SF2">
    <property type="entry name" value="IRON-SULFUR PROTEIN NUBPL"/>
    <property type="match status" value="1"/>
</dbReference>
<dbReference type="GO" id="GO:0005739">
    <property type="term" value="C:mitochondrion"/>
    <property type="evidence" value="ECO:0007669"/>
    <property type="project" value="TreeGrafter"/>
</dbReference>
<proteinExistence type="inferred from homology"/>
<dbReference type="InterPro" id="IPR033756">
    <property type="entry name" value="YlxH/NBP35"/>
</dbReference>
<dbReference type="GO" id="GO:0051539">
    <property type="term" value="F:4 iron, 4 sulfur cluster binding"/>
    <property type="evidence" value="ECO:0007669"/>
    <property type="project" value="TreeGrafter"/>
</dbReference>
<dbReference type="CDD" id="cd02037">
    <property type="entry name" value="Mrp_NBP35"/>
    <property type="match status" value="1"/>
</dbReference>
<keyword evidence="1" id="KW-0479">Metal-binding</keyword>
<evidence type="ECO:0000256" key="6">
    <source>
        <dbReference type="ARBA" id="ARBA00024036"/>
    </source>
</evidence>
<sequence>MSSICLRLLSLPSILRQTCFESISNARCFTTSAYKAASGHENPLGLPRSGTPPNLAARMKRGLPEKRPIPNVRKVIAVSSAKGGVGKSTISVNLALAMAQQGLHTGILDTDIYGPSIPTLLNLEGYEPELDANNRLLPLTAYGVKAMSMGFLVPQDSPVAWRGLMLQKAMTQLLFEVSWPSLDVLVIDLPPGTGDVQLTLTQSVELAGAVIVSTPQDLALRDAVRGISMFEKVNVPILGMIQNMSTFTCTNCGHNHDIFGLDGAKKKCHELGINFLGDIPLHPDICASADSGKPTMAANPNSPQAQAFTNIAKAITATIRS</sequence>
<name>A0A2G5ICP6_CERBT</name>
<protein>
    <submittedName>
        <fullName evidence="7">Iron-sulfur protein IND1</fullName>
    </submittedName>
</protein>
<keyword evidence="2" id="KW-0547">Nucleotide-binding</keyword>
<dbReference type="Pfam" id="PF10609">
    <property type="entry name" value="ParA"/>
    <property type="match status" value="1"/>
</dbReference>
<dbReference type="EMBL" id="LKMD01000100">
    <property type="protein sequence ID" value="PIB02588.1"/>
    <property type="molecule type" value="Genomic_DNA"/>
</dbReference>
<dbReference type="Proteomes" id="UP000230605">
    <property type="component" value="Chromosome 1"/>
</dbReference>
<reference evidence="8 10" key="2">
    <citation type="submission" date="2023-09" db="EMBL/GenBank/DDBJ databases">
        <title>Complete-Gapless Cercospora beticola genome.</title>
        <authorList>
            <person name="Wyatt N.A."/>
            <person name="Spanner R.E."/>
            <person name="Bolton M.D."/>
        </authorList>
    </citation>
    <scope>NUCLEOTIDE SEQUENCE [LARGE SCALE GENOMIC DNA]</scope>
    <source>
        <strain evidence="8">Cb09-40</strain>
    </source>
</reference>
<dbReference type="AlphaFoldDB" id="A0A2G5ICP6"/>
<dbReference type="InterPro" id="IPR019591">
    <property type="entry name" value="Mrp/NBP35_ATP-bd"/>
</dbReference>
<keyword evidence="10" id="KW-1185">Reference proteome</keyword>
<dbReference type="PANTHER" id="PTHR42961">
    <property type="entry name" value="IRON-SULFUR PROTEIN NUBPL"/>
    <property type="match status" value="1"/>
</dbReference>
<evidence type="ECO:0000256" key="3">
    <source>
        <dbReference type="ARBA" id="ARBA00022840"/>
    </source>
</evidence>
<reference evidence="7 9" key="1">
    <citation type="submission" date="2015-10" db="EMBL/GenBank/DDBJ databases">
        <title>The cercosporin biosynthetic gene cluster was horizontally transferred to several fungal lineages and shown to be expanded in Cercospora beticola based on microsynteny with recipient genomes.</title>
        <authorList>
            <person name="De Jonge R."/>
            <person name="Ebert M.K."/>
            <person name="Suttle J.C."/>
            <person name="Jurick Ii W.M."/>
            <person name="Secor G.A."/>
            <person name="Thomma B.P."/>
            <person name="Van De Peer Y."/>
            <person name="Bolton M.D."/>
        </authorList>
    </citation>
    <scope>NUCLEOTIDE SEQUENCE [LARGE SCALE GENOMIC DNA]</scope>
    <source>
        <strain evidence="7 9">09-40</strain>
    </source>
</reference>
<accession>A0A2G5ICP6</accession>
<evidence type="ECO:0000256" key="5">
    <source>
        <dbReference type="ARBA" id="ARBA00023014"/>
    </source>
</evidence>
<evidence type="ECO:0000313" key="7">
    <source>
        <dbReference type="EMBL" id="PIB02588.1"/>
    </source>
</evidence>
<dbReference type="OrthoDB" id="1741334at2759"/>
<dbReference type="GO" id="GO:0140663">
    <property type="term" value="F:ATP-dependent FeS chaperone activity"/>
    <property type="evidence" value="ECO:0007669"/>
    <property type="project" value="InterPro"/>
</dbReference>
<evidence type="ECO:0000256" key="2">
    <source>
        <dbReference type="ARBA" id="ARBA00022741"/>
    </source>
</evidence>
<dbReference type="InterPro" id="IPR000808">
    <property type="entry name" value="Mrp-like_CS"/>
</dbReference>
<dbReference type="GO" id="GO:0005524">
    <property type="term" value="F:ATP binding"/>
    <property type="evidence" value="ECO:0007669"/>
    <property type="project" value="UniProtKB-KW"/>
</dbReference>
<comment type="similarity">
    <text evidence="6">Belongs to the Mrp/NBP35 ATP-binding proteins family.</text>
</comment>
<keyword evidence="5" id="KW-0411">Iron-sulfur</keyword>
<keyword evidence="3" id="KW-0067">ATP-binding</keyword>
<dbReference type="PROSITE" id="PS01215">
    <property type="entry name" value="MRP"/>
    <property type="match status" value="1"/>
</dbReference>
<evidence type="ECO:0000256" key="1">
    <source>
        <dbReference type="ARBA" id="ARBA00022723"/>
    </source>
</evidence>
<evidence type="ECO:0000313" key="10">
    <source>
        <dbReference type="Proteomes" id="UP001302367"/>
    </source>
</evidence>
<organism evidence="7 9">
    <name type="scientific">Cercospora beticola</name>
    <name type="common">Sugarbeet leaf spot fungus</name>
    <dbReference type="NCBI Taxonomy" id="122368"/>
    <lineage>
        <taxon>Eukaryota</taxon>
        <taxon>Fungi</taxon>
        <taxon>Dikarya</taxon>
        <taxon>Ascomycota</taxon>
        <taxon>Pezizomycotina</taxon>
        <taxon>Dothideomycetes</taxon>
        <taxon>Dothideomycetidae</taxon>
        <taxon>Mycosphaerellales</taxon>
        <taxon>Mycosphaerellaceae</taxon>
        <taxon>Cercospora</taxon>
    </lineage>
</organism>